<dbReference type="Proteomes" id="UP001055879">
    <property type="component" value="Linkage Group LG11"/>
</dbReference>
<reference evidence="1 2" key="2">
    <citation type="journal article" date="2022" name="Mol. Ecol. Resour.">
        <title>The genomes of chicory, endive, great burdock and yacon provide insights into Asteraceae paleo-polyploidization history and plant inulin production.</title>
        <authorList>
            <person name="Fan W."/>
            <person name="Wang S."/>
            <person name="Wang H."/>
            <person name="Wang A."/>
            <person name="Jiang F."/>
            <person name="Liu H."/>
            <person name="Zhao H."/>
            <person name="Xu D."/>
            <person name="Zhang Y."/>
        </authorList>
    </citation>
    <scope>NUCLEOTIDE SEQUENCE [LARGE SCALE GENOMIC DNA]</scope>
    <source>
        <strain evidence="2">cv. Niubang</strain>
    </source>
</reference>
<evidence type="ECO:0000313" key="1">
    <source>
        <dbReference type="EMBL" id="KAI3692449.1"/>
    </source>
</evidence>
<sequence>MSYTSSNTFLQRNMAEMDVFKIAYFAIMQNSKNDALHLILKIAYVAIIQKSKNVLGLNEVKTESGTIPMPESSAFLPPVITQPSIPQVSNEVITPTVPRLVVLMQTPSAEINNSFISSVVAESPCLGEFSSILATPGFSSNVI</sequence>
<gene>
    <name evidence="1" type="ORF">L6452_32265</name>
</gene>
<organism evidence="1 2">
    <name type="scientific">Arctium lappa</name>
    <name type="common">Greater burdock</name>
    <name type="synonym">Lappa major</name>
    <dbReference type="NCBI Taxonomy" id="4217"/>
    <lineage>
        <taxon>Eukaryota</taxon>
        <taxon>Viridiplantae</taxon>
        <taxon>Streptophyta</taxon>
        <taxon>Embryophyta</taxon>
        <taxon>Tracheophyta</taxon>
        <taxon>Spermatophyta</taxon>
        <taxon>Magnoliopsida</taxon>
        <taxon>eudicotyledons</taxon>
        <taxon>Gunneridae</taxon>
        <taxon>Pentapetalae</taxon>
        <taxon>asterids</taxon>
        <taxon>campanulids</taxon>
        <taxon>Asterales</taxon>
        <taxon>Asteraceae</taxon>
        <taxon>Carduoideae</taxon>
        <taxon>Cardueae</taxon>
        <taxon>Arctiinae</taxon>
        <taxon>Arctium</taxon>
    </lineage>
</organism>
<name>A0ACB8Z450_ARCLA</name>
<comment type="caution">
    <text evidence="1">The sequence shown here is derived from an EMBL/GenBank/DDBJ whole genome shotgun (WGS) entry which is preliminary data.</text>
</comment>
<protein>
    <submittedName>
        <fullName evidence="1">Uncharacterized protein</fullName>
    </submittedName>
</protein>
<reference evidence="2" key="1">
    <citation type="journal article" date="2022" name="Mol. Ecol. Resour.">
        <title>The genomes of chicory, endive, great burdock and yacon provide insights into Asteraceae palaeo-polyploidization history and plant inulin production.</title>
        <authorList>
            <person name="Fan W."/>
            <person name="Wang S."/>
            <person name="Wang H."/>
            <person name="Wang A."/>
            <person name="Jiang F."/>
            <person name="Liu H."/>
            <person name="Zhao H."/>
            <person name="Xu D."/>
            <person name="Zhang Y."/>
        </authorList>
    </citation>
    <scope>NUCLEOTIDE SEQUENCE [LARGE SCALE GENOMIC DNA]</scope>
    <source>
        <strain evidence="2">cv. Niubang</strain>
    </source>
</reference>
<evidence type="ECO:0000313" key="2">
    <source>
        <dbReference type="Proteomes" id="UP001055879"/>
    </source>
</evidence>
<dbReference type="EMBL" id="CM042057">
    <property type="protein sequence ID" value="KAI3692449.1"/>
    <property type="molecule type" value="Genomic_DNA"/>
</dbReference>
<proteinExistence type="predicted"/>
<keyword evidence="2" id="KW-1185">Reference proteome</keyword>
<accession>A0ACB8Z450</accession>